<accession>A0ABT4VGS0</accession>
<dbReference type="EMBL" id="JAPJZH010000001">
    <property type="protein sequence ID" value="MDA4843902.1"/>
    <property type="molecule type" value="Genomic_DNA"/>
</dbReference>
<protein>
    <submittedName>
        <fullName evidence="2">DUF6455 family protein</fullName>
    </submittedName>
</protein>
<dbReference type="Pfam" id="PF20056">
    <property type="entry name" value="DUF6455"/>
    <property type="match status" value="1"/>
</dbReference>
<evidence type="ECO:0000313" key="3">
    <source>
        <dbReference type="Proteomes" id="UP001148313"/>
    </source>
</evidence>
<dbReference type="InterPro" id="IPR045601">
    <property type="entry name" value="DUF6455"/>
</dbReference>
<evidence type="ECO:0000313" key="2">
    <source>
        <dbReference type="EMBL" id="MDA4843902.1"/>
    </source>
</evidence>
<feature type="domain" description="DUF6455" evidence="1">
    <location>
        <begin position="7"/>
        <end position="84"/>
    </location>
</feature>
<sequence>MNLKRFLSRIDRHAGLFERMTVKLGLRKELSELNNVGPIYRRAAMRCLSCEKADECQAWLETRNEPANAPEYCRNRGLFSRLKATHALHH</sequence>
<reference evidence="2" key="1">
    <citation type="submission" date="2022-11" db="EMBL/GenBank/DDBJ databases">
        <title>Hoeflea poritis sp. nov., isolated from scleractinian coral Porites lutea.</title>
        <authorList>
            <person name="Zhang G."/>
            <person name="Wei Q."/>
            <person name="Cai L."/>
        </authorList>
    </citation>
    <scope>NUCLEOTIDE SEQUENCE</scope>
    <source>
        <strain evidence="2">E7-10</strain>
    </source>
</reference>
<evidence type="ECO:0000259" key="1">
    <source>
        <dbReference type="Pfam" id="PF20056"/>
    </source>
</evidence>
<comment type="caution">
    <text evidence="2">The sequence shown here is derived from an EMBL/GenBank/DDBJ whole genome shotgun (WGS) entry which is preliminary data.</text>
</comment>
<proteinExistence type="predicted"/>
<gene>
    <name evidence="2" type="ORF">OOZ53_01005</name>
</gene>
<name>A0ABT4VGS0_9HYPH</name>
<dbReference type="Proteomes" id="UP001148313">
    <property type="component" value="Unassembled WGS sequence"/>
</dbReference>
<organism evidence="2 3">
    <name type="scientific">Hoeflea poritis</name>
    <dbReference type="NCBI Taxonomy" id="2993659"/>
    <lineage>
        <taxon>Bacteria</taxon>
        <taxon>Pseudomonadati</taxon>
        <taxon>Pseudomonadota</taxon>
        <taxon>Alphaproteobacteria</taxon>
        <taxon>Hyphomicrobiales</taxon>
        <taxon>Rhizobiaceae</taxon>
        <taxon>Hoeflea</taxon>
    </lineage>
</organism>
<keyword evidence="3" id="KW-1185">Reference proteome</keyword>
<dbReference type="RefSeq" id="WP_271087416.1">
    <property type="nucleotide sequence ID" value="NZ_JAPJZH010000001.1"/>
</dbReference>